<keyword evidence="4" id="KW-1185">Reference proteome</keyword>
<feature type="non-terminal residue" evidence="3">
    <location>
        <position position="1"/>
    </location>
</feature>
<proteinExistence type="predicted"/>
<dbReference type="InterPro" id="IPR046496">
    <property type="entry name" value="DUF6589"/>
</dbReference>
<protein>
    <recommendedName>
        <fullName evidence="2">DUF6589 domain-containing protein</fullName>
    </recommendedName>
</protein>
<dbReference type="AlphaFoldDB" id="A0A9P5PHL0"/>
<name>A0A9P5PHL0_9AGAR</name>
<evidence type="ECO:0000313" key="4">
    <source>
        <dbReference type="Proteomes" id="UP000772434"/>
    </source>
</evidence>
<evidence type="ECO:0000256" key="1">
    <source>
        <dbReference type="SAM" id="MobiDB-lite"/>
    </source>
</evidence>
<evidence type="ECO:0000259" key="2">
    <source>
        <dbReference type="Pfam" id="PF20231"/>
    </source>
</evidence>
<dbReference type="OrthoDB" id="3152464at2759"/>
<evidence type="ECO:0000313" key="3">
    <source>
        <dbReference type="EMBL" id="KAF9063536.1"/>
    </source>
</evidence>
<dbReference type="Pfam" id="PF20231">
    <property type="entry name" value="DUF6589"/>
    <property type="match status" value="1"/>
</dbReference>
<sequence length="176" mass="20117">DIMRDNHLVKVSSLAAHFMGIDMNIEHNIGYVKDLYGAKGIYGVWDLLADVSAAIVPAQDCKKKVWKMMDTSYQKRGHSDVNTSALVWDVAQAIDDEKLLDYDTTWKTNTTRKHTVVLDLQANGYQKLRATIGSFNKRMKAQWDPEIETVGEEQDDPMLPTMEWADPNELDIDRDR</sequence>
<dbReference type="Proteomes" id="UP000772434">
    <property type="component" value="Unassembled WGS sequence"/>
</dbReference>
<comment type="caution">
    <text evidence="3">The sequence shown here is derived from an EMBL/GenBank/DDBJ whole genome shotgun (WGS) entry which is preliminary data.</text>
</comment>
<accession>A0A9P5PHL0</accession>
<feature type="domain" description="DUF6589" evidence="2">
    <location>
        <begin position="1"/>
        <end position="78"/>
    </location>
</feature>
<dbReference type="EMBL" id="JADNRY010000144">
    <property type="protein sequence ID" value="KAF9063536.1"/>
    <property type="molecule type" value="Genomic_DNA"/>
</dbReference>
<reference evidence="3" key="1">
    <citation type="submission" date="2020-11" db="EMBL/GenBank/DDBJ databases">
        <authorList>
            <consortium name="DOE Joint Genome Institute"/>
            <person name="Ahrendt S."/>
            <person name="Riley R."/>
            <person name="Andreopoulos W."/>
            <person name="Labutti K."/>
            <person name="Pangilinan J."/>
            <person name="Ruiz-Duenas F.J."/>
            <person name="Barrasa J.M."/>
            <person name="Sanchez-Garcia M."/>
            <person name="Camarero S."/>
            <person name="Miyauchi S."/>
            <person name="Serrano A."/>
            <person name="Linde D."/>
            <person name="Babiker R."/>
            <person name="Drula E."/>
            <person name="Ayuso-Fernandez I."/>
            <person name="Pacheco R."/>
            <person name="Padilla G."/>
            <person name="Ferreira P."/>
            <person name="Barriuso J."/>
            <person name="Kellner H."/>
            <person name="Castanera R."/>
            <person name="Alfaro M."/>
            <person name="Ramirez L."/>
            <person name="Pisabarro A.G."/>
            <person name="Kuo A."/>
            <person name="Tritt A."/>
            <person name="Lipzen A."/>
            <person name="He G."/>
            <person name="Yan M."/>
            <person name="Ng V."/>
            <person name="Cullen D."/>
            <person name="Martin F."/>
            <person name="Rosso M.-N."/>
            <person name="Henrissat B."/>
            <person name="Hibbett D."/>
            <person name="Martinez A.T."/>
            <person name="Grigoriev I.V."/>
        </authorList>
    </citation>
    <scope>NUCLEOTIDE SEQUENCE</scope>
    <source>
        <strain evidence="3">AH 40177</strain>
    </source>
</reference>
<feature type="region of interest" description="Disordered" evidence="1">
    <location>
        <begin position="150"/>
        <end position="176"/>
    </location>
</feature>
<gene>
    <name evidence="3" type="ORF">BDP27DRAFT_1231967</name>
</gene>
<organism evidence="3 4">
    <name type="scientific">Rhodocollybia butyracea</name>
    <dbReference type="NCBI Taxonomy" id="206335"/>
    <lineage>
        <taxon>Eukaryota</taxon>
        <taxon>Fungi</taxon>
        <taxon>Dikarya</taxon>
        <taxon>Basidiomycota</taxon>
        <taxon>Agaricomycotina</taxon>
        <taxon>Agaricomycetes</taxon>
        <taxon>Agaricomycetidae</taxon>
        <taxon>Agaricales</taxon>
        <taxon>Marasmiineae</taxon>
        <taxon>Omphalotaceae</taxon>
        <taxon>Rhodocollybia</taxon>
    </lineage>
</organism>